<comment type="subcellular location">
    <subcellularLocation>
        <location evidence="8">Cytoplasm</location>
    </subcellularLocation>
</comment>
<evidence type="ECO:0000256" key="2">
    <source>
        <dbReference type="ARBA" id="ARBA00022598"/>
    </source>
</evidence>
<evidence type="ECO:0000256" key="3">
    <source>
        <dbReference type="ARBA" id="ARBA00022741"/>
    </source>
</evidence>
<dbReference type="STRING" id="1325564.NSJP_3867"/>
<dbReference type="GO" id="GO:0006426">
    <property type="term" value="P:glycyl-tRNA aminoacylation"/>
    <property type="evidence" value="ECO:0007669"/>
    <property type="project" value="UniProtKB-UniRule"/>
</dbReference>
<dbReference type="KEGG" id="nja:NSJP_3867"/>
<dbReference type="Proteomes" id="UP000192042">
    <property type="component" value="Chromosome I"/>
</dbReference>
<sequence length="725" mass="79403">MNKHTARPSATKVAKSPARRDGGELLLEIGTEELPYHFIVPALAHLKEQATRALTEARLSYGALRSYGTPRRLVLIVDGLALRQASVVKEAMGPSKAVAFDAGGQPTKAALGFAAGQGIAVESLQVRATPKGEYVFAVKQDAGRPAKAVLQELLPQLVGGLTFPKAMKWNESGVRFARPVRWILAVFAGAVLPIQAAGLTAGNRTYGHRVKAGHRPIIVRDAKSYEAALERGGVLVDPERRRTLIQSQLNRLCATAGFALHADESLLDQAVFTTEWPQALIGGFKPDYLAVPSDILMTSMKEHQGFFSVRNKNTDALAPHFIAVANTQIKDLSLIRAGNERVLAARLADAKFFFDEDRKVRLGARVAKLAGVTFHQKLGTMGQKQERVRKLAEFLAAQADPGDAELGRICGRAGALCKADLLTGIVGEFPELQGIMGGEYARHDGESAAVAQAVREQYLPKALEGELPGSLPGQLLSMADRLDSIAAFFHVGLVPTGSEDPFALRRHATAIVRIVLEGGLRLDLRCAIEEARALVVAEGFKGTPESEQSVRRITDFVFERVRHYGRTVHRLRDDVMDAVLRAVSGTALDLADVLRRMQALQAVTLEPEFDPLIVGFKRASRIVEKEQWNREPVNPALFSHPAEEALHRQADERRKDFEVEMKQGRYDRALGHLVRLKPVIDEFFTGVMVNAEDPAVRGNRLSLLKTVDEFFKSFADFSRIMVQGG</sequence>
<proteinExistence type="inferred from homology"/>
<dbReference type="EC" id="6.1.1.14" evidence="8"/>
<evidence type="ECO:0000256" key="6">
    <source>
        <dbReference type="ARBA" id="ARBA00023146"/>
    </source>
</evidence>
<evidence type="ECO:0000256" key="7">
    <source>
        <dbReference type="ARBA" id="ARBA00047937"/>
    </source>
</evidence>
<keyword evidence="5 8" id="KW-0648">Protein biosynthesis</keyword>
<evidence type="ECO:0000256" key="4">
    <source>
        <dbReference type="ARBA" id="ARBA00022840"/>
    </source>
</evidence>
<dbReference type="SUPFAM" id="SSF109604">
    <property type="entry name" value="HD-domain/PDEase-like"/>
    <property type="match status" value="1"/>
</dbReference>
<dbReference type="PROSITE" id="PS50861">
    <property type="entry name" value="AA_TRNA_LIGASE_II_GLYAB"/>
    <property type="match status" value="1"/>
</dbReference>
<keyword evidence="4 8" id="KW-0067">ATP-binding</keyword>
<dbReference type="Pfam" id="PF02092">
    <property type="entry name" value="tRNA_synt_2f"/>
    <property type="match status" value="1"/>
</dbReference>
<keyword evidence="6 8" id="KW-0030">Aminoacyl-tRNA synthetase</keyword>
<dbReference type="NCBIfam" id="TIGR00211">
    <property type="entry name" value="glyS"/>
    <property type="match status" value="1"/>
</dbReference>
<dbReference type="EMBL" id="LT828648">
    <property type="protein sequence ID" value="SLM50034.1"/>
    <property type="molecule type" value="Genomic_DNA"/>
</dbReference>
<dbReference type="RefSeq" id="WP_080888191.1">
    <property type="nucleotide sequence ID" value="NZ_LT828648.1"/>
</dbReference>
<comment type="catalytic activity">
    <reaction evidence="7 8">
        <text>tRNA(Gly) + glycine + ATP = glycyl-tRNA(Gly) + AMP + diphosphate</text>
        <dbReference type="Rhea" id="RHEA:16013"/>
        <dbReference type="Rhea" id="RHEA-COMP:9664"/>
        <dbReference type="Rhea" id="RHEA-COMP:9683"/>
        <dbReference type="ChEBI" id="CHEBI:30616"/>
        <dbReference type="ChEBI" id="CHEBI:33019"/>
        <dbReference type="ChEBI" id="CHEBI:57305"/>
        <dbReference type="ChEBI" id="CHEBI:78442"/>
        <dbReference type="ChEBI" id="CHEBI:78522"/>
        <dbReference type="ChEBI" id="CHEBI:456215"/>
        <dbReference type="EC" id="6.1.1.14"/>
    </reaction>
</comment>
<dbReference type="HAMAP" id="MF_00255">
    <property type="entry name" value="Gly_tRNA_synth_beta"/>
    <property type="match status" value="1"/>
</dbReference>
<keyword evidence="3 8" id="KW-0547">Nucleotide-binding</keyword>
<dbReference type="PANTHER" id="PTHR30075:SF2">
    <property type="entry name" value="GLYCINE--TRNA LIGASE, CHLOROPLASTIC_MITOCHONDRIAL 2"/>
    <property type="match status" value="1"/>
</dbReference>
<dbReference type="InterPro" id="IPR015944">
    <property type="entry name" value="Gly-tRNA-synth_bsu"/>
</dbReference>
<evidence type="ECO:0000313" key="10">
    <source>
        <dbReference type="Proteomes" id="UP000192042"/>
    </source>
</evidence>
<dbReference type="GO" id="GO:0004820">
    <property type="term" value="F:glycine-tRNA ligase activity"/>
    <property type="evidence" value="ECO:0007669"/>
    <property type="project" value="UniProtKB-UniRule"/>
</dbReference>
<organism evidence="9 10">
    <name type="scientific">Nitrospira japonica</name>
    <dbReference type="NCBI Taxonomy" id="1325564"/>
    <lineage>
        <taxon>Bacteria</taxon>
        <taxon>Pseudomonadati</taxon>
        <taxon>Nitrospirota</taxon>
        <taxon>Nitrospiria</taxon>
        <taxon>Nitrospirales</taxon>
        <taxon>Nitrospiraceae</taxon>
        <taxon>Nitrospira</taxon>
    </lineage>
</organism>
<reference evidence="9 10" key="1">
    <citation type="submission" date="2017-03" db="EMBL/GenBank/DDBJ databases">
        <authorList>
            <person name="Afonso C.L."/>
            <person name="Miller P.J."/>
            <person name="Scott M.A."/>
            <person name="Spackman E."/>
            <person name="Goraichik I."/>
            <person name="Dimitrov K.M."/>
            <person name="Suarez D.L."/>
            <person name="Swayne D.E."/>
        </authorList>
    </citation>
    <scope>NUCLEOTIDE SEQUENCE [LARGE SCALE GENOMIC DNA]</scope>
    <source>
        <strain evidence="9">Genome sequencing of Nitrospira japonica strain NJ11</strain>
    </source>
</reference>
<dbReference type="GO" id="GO:0005524">
    <property type="term" value="F:ATP binding"/>
    <property type="evidence" value="ECO:0007669"/>
    <property type="project" value="UniProtKB-UniRule"/>
</dbReference>
<protein>
    <recommendedName>
        <fullName evidence="8">Glycine--tRNA ligase beta subunit</fullName>
        <ecNumber evidence="8">6.1.1.14</ecNumber>
    </recommendedName>
    <alternativeName>
        <fullName evidence="8">Glycyl-tRNA synthetase beta subunit</fullName>
        <shortName evidence="8">GlyRS</shortName>
    </alternativeName>
</protein>
<comment type="similarity">
    <text evidence="1 8">Belongs to the class-II aminoacyl-tRNA synthetase family.</text>
</comment>
<dbReference type="OrthoDB" id="9775440at2"/>
<evidence type="ECO:0000256" key="5">
    <source>
        <dbReference type="ARBA" id="ARBA00022917"/>
    </source>
</evidence>
<comment type="subunit">
    <text evidence="8">Tetramer of two alpha and two beta subunits.</text>
</comment>
<dbReference type="PANTHER" id="PTHR30075">
    <property type="entry name" value="GLYCYL-TRNA SYNTHETASE"/>
    <property type="match status" value="1"/>
</dbReference>
<dbReference type="GO" id="GO:0005829">
    <property type="term" value="C:cytosol"/>
    <property type="evidence" value="ECO:0007669"/>
    <property type="project" value="TreeGrafter"/>
</dbReference>
<accession>A0A1W1IAI6</accession>
<evidence type="ECO:0000256" key="1">
    <source>
        <dbReference type="ARBA" id="ARBA00008226"/>
    </source>
</evidence>
<dbReference type="InterPro" id="IPR006194">
    <property type="entry name" value="Gly-tRNA-synth_heterodimer"/>
</dbReference>
<gene>
    <name evidence="8 9" type="primary">glyS</name>
    <name evidence="9" type="ORF">NSJP_3867</name>
</gene>
<keyword evidence="2 8" id="KW-0436">Ligase</keyword>
<dbReference type="PRINTS" id="PR01045">
    <property type="entry name" value="TRNASYNTHGB"/>
</dbReference>
<name>A0A1W1IAI6_9BACT</name>
<evidence type="ECO:0000256" key="8">
    <source>
        <dbReference type="HAMAP-Rule" id="MF_00255"/>
    </source>
</evidence>
<evidence type="ECO:0000313" key="9">
    <source>
        <dbReference type="EMBL" id="SLM50034.1"/>
    </source>
</evidence>
<dbReference type="AlphaFoldDB" id="A0A1W1IAI6"/>
<keyword evidence="10" id="KW-1185">Reference proteome</keyword>
<keyword evidence="8" id="KW-0963">Cytoplasm</keyword>